<proteinExistence type="predicted"/>
<dbReference type="AlphaFoldDB" id="A0A7J6XC57"/>
<protein>
    <submittedName>
        <fullName evidence="1">Uncharacterized protein</fullName>
    </submittedName>
</protein>
<accession>A0A7J6XC57</accession>
<reference evidence="1 2" key="1">
    <citation type="submission" date="2020-06" db="EMBL/GenBank/DDBJ databases">
        <title>Transcriptomic and genomic resources for Thalictrum thalictroides and T. hernandezii: Facilitating candidate gene discovery in an emerging model plant lineage.</title>
        <authorList>
            <person name="Arias T."/>
            <person name="Riano-Pachon D.M."/>
            <person name="Di Stilio V.S."/>
        </authorList>
    </citation>
    <scope>NUCLEOTIDE SEQUENCE [LARGE SCALE GENOMIC DNA]</scope>
    <source>
        <strain evidence="2">cv. WT478/WT964</strain>
        <tissue evidence="1">Leaves</tissue>
    </source>
</reference>
<name>A0A7J6XC57_THATH</name>
<comment type="caution">
    <text evidence="1">The sequence shown here is derived from an EMBL/GenBank/DDBJ whole genome shotgun (WGS) entry which is preliminary data.</text>
</comment>
<dbReference type="EMBL" id="JABWDY010002751">
    <property type="protein sequence ID" value="KAF5206415.1"/>
    <property type="molecule type" value="Genomic_DNA"/>
</dbReference>
<sequence length="80" mass="9039">MAEDFDDLDSVLELDMVEDKSCSNVIVPIGHKVAKENMLDELKRSYEEEAAEYGGTFTSLEDGDEAAMKTRDLQAFMDER</sequence>
<keyword evidence="2" id="KW-1185">Reference proteome</keyword>
<gene>
    <name evidence="1" type="ORF">FRX31_003998</name>
</gene>
<evidence type="ECO:0000313" key="1">
    <source>
        <dbReference type="EMBL" id="KAF5206415.1"/>
    </source>
</evidence>
<dbReference type="Proteomes" id="UP000554482">
    <property type="component" value="Unassembled WGS sequence"/>
</dbReference>
<feature type="non-terminal residue" evidence="1">
    <location>
        <position position="1"/>
    </location>
</feature>
<organism evidence="1 2">
    <name type="scientific">Thalictrum thalictroides</name>
    <name type="common">Rue-anemone</name>
    <name type="synonym">Anemone thalictroides</name>
    <dbReference type="NCBI Taxonomy" id="46969"/>
    <lineage>
        <taxon>Eukaryota</taxon>
        <taxon>Viridiplantae</taxon>
        <taxon>Streptophyta</taxon>
        <taxon>Embryophyta</taxon>
        <taxon>Tracheophyta</taxon>
        <taxon>Spermatophyta</taxon>
        <taxon>Magnoliopsida</taxon>
        <taxon>Ranunculales</taxon>
        <taxon>Ranunculaceae</taxon>
        <taxon>Thalictroideae</taxon>
        <taxon>Thalictrum</taxon>
    </lineage>
</organism>
<evidence type="ECO:0000313" key="2">
    <source>
        <dbReference type="Proteomes" id="UP000554482"/>
    </source>
</evidence>